<dbReference type="GO" id="GO:0005975">
    <property type="term" value="P:carbohydrate metabolic process"/>
    <property type="evidence" value="ECO:0007669"/>
    <property type="project" value="InterPro"/>
</dbReference>
<proteinExistence type="inferred from homology"/>
<sequence length="253" mass="29785">MTILLAGITITLCVVVVLVPVHAYEYVEVFRDDFNDAQVDPSKWNIITAPSEVNQELEHYVADEVWEEHDFLFLRAQRRNYGGRQYTGGRVDTQHKFQFLYGEVEWRAKLPKGTGIWPALWLLHWQCPPARPCGTWPPEIDVLEARGDVPHKVTHTIHYGRWPSNQYEGTDTWGPDYTEDFHTYKVIWDPFQLIFFVDGVERYRVWEWHKIPHEPMYLIMNVAVGGWFGADPDSTTPFPVHFIIDYVTVHRWQ</sequence>
<dbReference type="AlphaFoldDB" id="A0A1W0WNS1"/>
<organism evidence="4 5">
    <name type="scientific">Hypsibius exemplaris</name>
    <name type="common">Freshwater tardigrade</name>
    <dbReference type="NCBI Taxonomy" id="2072580"/>
    <lineage>
        <taxon>Eukaryota</taxon>
        <taxon>Metazoa</taxon>
        <taxon>Ecdysozoa</taxon>
        <taxon>Tardigrada</taxon>
        <taxon>Eutardigrada</taxon>
        <taxon>Parachela</taxon>
        <taxon>Hypsibioidea</taxon>
        <taxon>Hypsibiidae</taxon>
        <taxon>Hypsibius</taxon>
    </lineage>
</organism>
<evidence type="ECO:0000313" key="5">
    <source>
        <dbReference type="Proteomes" id="UP000192578"/>
    </source>
</evidence>
<comment type="similarity">
    <text evidence="1">Belongs to the glycosyl hydrolase 16 family.</text>
</comment>
<dbReference type="PROSITE" id="PS51762">
    <property type="entry name" value="GH16_2"/>
    <property type="match status" value="1"/>
</dbReference>
<dbReference type="SUPFAM" id="SSF49899">
    <property type="entry name" value="Concanavalin A-like lectins/glucanases"/>
    <property type="match status" value="1"/>
</dbReference>
<dbReference type="Proteomes" id="UP000192578">
    <property type="component" value="Unassembled WGS sequence"/>
</dbReference>
<gene>
    <name evidence="4" type="ORF">BV898_09046</name>
</gene>
<evidence type="ECO:0000256" key="1">
    <source>
        <dbReference type="ARBA" id="ARBA00006865"/>
    </source>
</evidence>
<feature type="chain" id="PRO_5013003642" evidence="2">
    <location>
        <begin position="24"/>
        <end position="253"/>
    </location>
</feature>
<dbReference type="InterPro" id="IPR050546">
    <property type="entry name" value="Glycosyl_Hydrlase_16"/>
</dbReference>
<dbReference type="PANTHER" id="PTHR10963:SF55">
    <property type="entry name" value="GLYCOSIDE HYDROLASE FAMILY 16 PROTEIN"/>
    <property type="match status" value="1"/>
</dbReference>
<dbReference type="SMR" id="A0A1W0WNS1"/>
<feature type="domain" description="GH16" evidence="3">
    <location>
        <begin position="3"/>
        <end position="253"/>
    </location>
</feature>
<evidence type="ECO:0000256" key="2">
    <source>
        <dbReference type="SAM" id="SignalP"/>
    </source>
</evidence>
<reference evidence="5" key="1">
    <citation type="submission" date="2017-01" db="EMBL/GenBank/DDBJ databases">
        <title>Comparative genomics of anhydrobiosis in the tardigrade Hypsibius dujardini.</title>
        <authorList>
            <person name="Yoshida Y."/>
            <person name="Koutsovoulos G."/>
            <person name="Laetsch D."/>
            <person name="Stevens L."/>
            <person name="Kumar S."/>
            <person name="Horikawa D."/>
            <person name="Ishino K."/>
            <person name="Komine S."/>
            <person name="Tomita M."/>
            <person name="Blaxter M."/>
            <person name="Arakawa K."/>
        </authorList>
    </citation>
    <scope>NUCLEOTIDE SEQUENCE [LARGE SCALE GENOMIC DNA]</scope>
    <source>
        <strain evidence="5">Z151</strain>
    </source>
</reference>
<dbReference type="InterPro" id="IPR013320">
    <property type="entry name" value="ConA-like_dom_sf"/>
</dbReference>
<dbReference type="CDD" id="cd08023">
    <property type="entry name" value="GH16_laminarinase_like"/>
    <property type="match status" value="1"/>
</dbReference>
<comment type="caution">
    <text evidence="4">The sequence shown here is derived from an EMBL/GenBank/DDBJ whole genome shotgun (WGS) entry which is preliminary data.</text>
</comment>
<dbReference type="Gene3D" id="2.60.120.200">
    <property type="match status" value="1"/>
</dbReference>
<keyword evidence="5" id="KW-1185">Reference proteome</keyword>
<accession>A0A1W0WNS1</accession>
<dbReference type="InterPro" id="IPR000757">
    <property type="entry name" value="Beta-glucanase-like"/>
</dbReference>
<feature type="signal peptide" evidence="2">
    <location>
        <begin position="1"/>
        <end position="23"/>
    </location>
</feature>
<dbReference type="GO" id="GO:0004553">
    <property type="term" value="F:hydrolase activity, hydrolyzing O-glycosyl compounds"/>
    <property type="evidence" value="ECO:0007669"/>
    <property type="project" value="InterPro"/>
</dbReference>
<dbReference type="OrthoDB" id="4781at2759"/>
<protein>
    <submittedName>
        <fullName evidence="4">Glucan endo-1,3-beta-glucosidase A1</fullName>
    </submittedName>
</protein>
<dbReference type="EMBL" id="MTYJ01000069">
    <property type="protein sequence ID" value="OQV16876.1"/>
    <property type="molecule type" value="Genomic_DNA"/>
</dbReference>
<name>A0A1W0WNS1_HYPEX</name>
<dbReference type="Pfam" id="PF00722">
    <property type="entry name" value="Glyco_hydro_16"/>
    <property type="match status" value="1"/>
</dbReference>
<evidence type="ECO:0000259" key="3">
    <source>
        <dbReference type="PROSITE" id="PS51762"/>
    </source>
</evidence>
<evidence type="ECO:0000313" key="4">
    <source>
        <dbReference type="EMBL" id="OQV16876.1"/>
    </source>
</evidence>
<keyword evidence="2" id="KW-0732">Signal</keyword>
<dbReference type="PANTHER" id="PTHR10963">
    <property type="entry name" value="GLYCOSYL HYDROLASE-RELATED"/>
    <property type="match status" value="1"/>
</dbReference>